<dbReference type="PROSITE" id="PS01121">
    <property type="entry name" value="CASPASE_HIS"/>
    <property type="match status" value="1"/>
</dbReference>
<dbReference type="InterPro" id="IPR002398">
    <property type="entry name" value="Pept_C14"/>
</dbReference>
<evidence type="ECO:0000256" key="12">
    <source>
        <dbReference type="ARBA" id="ARBA00029356"/>
    </source>
</evidence>
<reference evidence="20" key="2">
    <citation type="submission" date="2025-08" db="UniProtKB">
        <authorList>
            <consortium name="Ensembl"/>
        </authorList>
    </citation>
    <scope>IDENTIFICATION</scope>
</reference>
<dbReference type="OrthoDB" id="6116485at2759"/>
<dbReference type="InterPro" id="IPR033139">
    <property type="entry name" value="Caspase_cys_AS"/>
</dbReference>
<accession>A0A671WS44</accession>
<dbReference type="PANTHER" id="PTHR10454:SF206">
    <property type="entry name" value="CASPASE-6"/>
    <property type="match status" value="1"/>
</dbReference>
<dbReference type="Ensembl" id="ENSSAUT00010044015.1">
    <property type="protein sequence ID" value="ENSSAUP00010041808.1"/>
    <property type="gene ID" value="ENSSAUG00010017589.1"/>
</dbReference>
<dbReference type="InterPro" id="IPR011600">
    <property type="entry name" value="Pept_C14_caspase"/>
</dbReference>
<dbReference type="CDD" id="cd00032">
    <property type="entry name" value="CASc"/>
    <property type="match status" value="1"/>
</dbReference>
<comment type="similarity">
    <text evidence="3 16">Belongs to the peptidase C14A family.</text>
</comment>
<evidence type="ECO:0000256" key="16">
    <source>
        <dbReference type="RuleBase" id="RU003971"/>
    </source>
</evidence>
<dbReference type="PROSITE" id="PS01122">
    <property type="entry name" value="CASPASE_CYS"/>
    <property type="match status" value="1"/>
</dbReference>
<evidence type="ECO:0000256" key="4">
    <source>
        <dbReference type="ARBA" id="ARBA00022490"/>
    </source>
</evidence>
<comment type="subunit">
    <text evidence="13">Heterotetramer that consists of two anti-parallel arranged heterodimers, each one formed by a 18 kDa (Caspase-6 subunit p18) and a 11 kDa (Caspase-6 subunit p11) subunit.</text>
</comment>
<evidence type="ECO:0000256" key="8">
    <source>
        <dbReference type="ARBA" id="ARBA00022807"/>
    </source>
</evidence>
<feature type="domain" description="Caspase family p20" evidence="19">
    <location>
        <begin position="49"/>
        <end position="173"/>
    </location>
</feature>
<comment type="catalytic activity">
    <reaction evidence="12">
        <text>Strict requirement for Asp at position P1 and has a preferred cleavage sequence of Val-Glu-His-Asp-|-.</text>
        <dbReference type="EC" id="3.4.22.59"/>
    </reaction>
</comment>
<sequence length="295" mass="33216">MSNTDEGSVATDSATATDSTACTKNQTETDAVIRSCLGSLGEYKMDNKRRGRALIFNQECFLWGLDLNMRRGTNVDRDNLEMRLKELNFEVETHNNLKQVEVLEKISKAAEADHSDADCFLLVFLSHGEKDHVWTHDEKISIQDITSKFKGDKCRSLVGKPKVFIFQACRGDQSDIPVTPCAAGVSESDKNYVAMDTGALYTLPAGADFLMCYSVAEGYYSFREPSNGSWYVQDLCDLLQKFGDSLEFTQLLTWVNWKVSMRKVESVDNPKIDGKKQVPCFASMLTKKLFFKPKK</sequence>
<dbReference type="InterPro" id="IPR029030">
    <property type="entry name" value="Caspase-like_dom_sf"/>
</dbReference>
<dbReference type="InterPro" id="IPR016129">
    <property type="entry name" value="Caspase_his_AS"/>
</dbReference>
<name>A0A671WS44_SPAAU</name>
<evidence type="ECO:0000256" key="13">
    <source>
        <dbReference type="ARBA" id="ARBA00029473"/>
    </source>
</evidence>
<feature type="region of interest" description="Disordered" evidence="17">
    <location>
        <begin position="1"/>
        <end position="23"/>
    </location>
</feature>
<dbReference type="PANTHER" id="PTHR10454">
    <property type="entry name" value="CASPASE"/>
    <property type="match status" value="1"/>
</dbReference>
<protein>
    <recommendedName>
        <fullName evidence="15">Caspase-6</fullName>
        <ecNumber evidence="14">3.4.22.59</ecNumber>
    </recommendedName>
</protein>
<evidence type="ECO:0000256" key="1">
    <source>
        <dbReference type="ARBA" id="ARBA00004123"/>
    </source>
</evidence>
<keyword evidence="9" id="KW-0068">Autocatalytic cleavage</keyword>
<dbReference type="FunFam" id="3.40.50.1460:FF:000001">
    <property type="entry name" value="Caspase-3 preproprotein"/>
    <property type="match status" value="1"/>
</dbReference>
<dbReference type="InterPro" id="IPR015917">
    <property type="entry name" value="Pept_C14A"/>
</dbReference>
<dbReference type="Gene3D" id="3.40.50.1460">
    <property type="match status" value="1"/>
</dbReference>
<evidence type="ECO:0000313" key="21">
    <source>
        <dbReference type="Proteomes" id="UP000472265"/>
    </source>
</evidence>
<evidence type="ECO:0000259" key="18">
    <source>
        <dbReference type="PROSITE" id="PS50207"/>
    </source>
</evidence>
<dbReference type="Pfam" id="PF00656">
    <property type="entry name" value="Peptidase_C14"/>
    <property type="match status" value="1"/>
</dbReference>
<dbReference type="GeneTree" id="ENSGT00940000155140"/>
<organism evidence="20 21">
    <name type="scientific">Sparus aurata</name>
    <name type="common">Gilthead sea bream</name>
    <dbReference type="NCBI Taxonomy" id="8175"/>
    <lineage>
        <taxon>Eukaryota</taxon>
        <taxon>Metazoa</taxon>
        <taxon>Chordata</taxon>
        <taxon>Craniata</taxon>
        <taxon>Vertebrata</taxon>
        <taxon>Euteleostomi</taxon>
        <taxon>Actinopterygii</taxon>
        <taxon>Neopterygii</taxon>
        <taxon>Teleostei</taxon>
        <taxon>Neoteleostei</taxon>
        <taxon>Acanthomorphata</taxon>
        <taxon>Eupercaria</taxon>
        <taxon>Spariformes</taxon>
        <taxon>Sparidae</taxon>
        <taxon>Sparus</taxon>
    </lineage>
</organism>
<keyword evidence="7" id="KW-0378">Hydrolase</keyword>
<dbReference type="PRINTS" id="PR00376">
    <property type="entry name" value="IL1BCENZYME"/>
</dbReference>
<evidence type="ECO:0000256" key="17">
    <source>
        <dbReference type="SAM" id="MobiDB-lite"/>
    </source>
</evidence>
<evidence type="ECO:0000256" key="5">
    <source>
        <dbReference type="ARBA" id="ARBA00022670"/>
    </source>
</evidence>
<evidence type="ECO:0000259" key="19">
    <source>
        <dbReference type="PROSITE" id="PS50208"/>
    </source>
</evidence>
<keyword evidence="8" id="KW-0788">Thiol protease</keyword>
<evidence type="ECO:0000256" key="6">
    <source>
        <dbReference type="ARBA" id="ARBA00022703"/>
    </source>
</evidence>
<dbReference type="InterPro" id="IPR001309">
    <property type="entry name" value="Pept_C14_p20"/>
</dbReference>
<dbReference type="GO" id="GO:0043525">
    <property type="term" value="P:positive regulation of neuron apoptotic process"/>
    <property type="evidence" value="ECO:0007669"/>
    <property type="project" value="TreeGrafter"/>
</dbReference>
<dbReference type="SMART" id="SM00115">
    <property type="entry name" value="CASc"/>
    <property type="match status" value="1"/>
</dbReference>
<evidence type="ECO:0000313" key="20">
    <source>
        <dbReference type="Ensembl" id="ENSSAUP00010041808.1"/>
    </source>
</evidence>
<dbReference type="PROSITE" id="PS50208">
    <property type="entry name" value="CASPASE_P20"/>
    <property type="match status" value="1"/>
</dbReference>
<evidence type="ECO:0000256" key="9">
    <source>
        <dbReference type="ARBA" id="ARBA00022813"/>
    </source>
</evidence>
<feature type="domain" description="Caspase family p10" evidence="18">
    <location>
        <begin position="199"/>
        <end position="293"/>
    </location>
</feature>
<evidence type="ECO:0000256" key="15">
    <source>
        <dbReference type="ARBA" id="ARBA00029534"/>
    </source>
</evidence>
<evidence type="ECO:0000256" key="7">
    <source>
        <dbReference type="ARBA" id="ARBA00022801"/>
    </source>
</evidence>
<dbReference type="EC" id="3.4.22.59" evidence="14"/>
<reference evidence="20" key="1">
    <citation type="submission" date="2021-04" db="EMBL/GenBank/DDBJ databases">
        <authorList>
            <consortium name="Wellcome Sanger Institute Data Sharing"/>
        </authorList>
    </citation>
    <scope>NUCLEOTIDE SEQUENCE [LARGE SCALE GENOMIC DNA]</scope>
</reference>
<dbReference type="PROSITE" id="PS50207">
    <property type="entry name" value="CASPASE_P10"/>
    <property type="match status" value="1"/>
</dbReference>
<dbReference type="GO" id="GO:0005737">
    <property type="term" value="C:cytoplasm"/>
    <property type="evidence" value="ECO:0007669"/>
    <property type="project" value="UniProtKB-SubCell"/>
</dbReference>
<dbReference type="GO" id="GO:0006915">
    <property type="term" value="P:apoptotic process"/>
    <property type="evidence" value="ECO:0007669"/>
    <property type="project" value="UniProtKB-KW"/>
</dbReference>
<evidence type="ECO:0000256" key="3">
    <source>
        <dbReference type="ARBA" id="ARBA00010134"/>
    </source>
</evidence>
<dbReference type="SUPFAM" id="SSF52129">
    <property type="entry name" value="Caspase-like"/>
    <property type="match status" value="1"/>
</dbReference>
<comment type="subcellular location">
    <subcellularLocation>
        <location evidence="2">Cytoplasm</location>
    </subcellularLocation>
    <subcellularLocation>
        <location evidence="1">Nucleus</location>
    </subcellularLocation>
</comment>
<feature type="compositionally biased region" description="Low complexity" evidence="17">
    <location>
        <begin position="10"/>
        <end position="21"/>
    </location>
</feature>
<keyword evidence="6" id="KW-0053">Apoptosis</keyword>
<evidence type="ECO:0000256" key="11">
    <source>
        <dbReference type="ARBA" id="ARBA00023242"/>
    </source>
</evidence>
<dbReference type="GO" id="GO:0006508">
    <property type="term" value="P:proteolysis"/>
    <property type="evidence" value="ECO:0007669"/>
    <property type="project" value="UniProtKB-KW"/>
</dbReference>
<dbReference type="Proteomes" id="UP000472265">
    <property type="component" value="Chromosome 1"/>
</dbReference>
<keyword evidence="10" id="KW-0865">Zymogen</keyword>
<keyword evidence="11" id="KW-0539">Nucleus</keyword>
<dbReference type="GO" id="GO:0004197">
    <property type="term" value="F:cysteine-type endopeptidase activity"/>
    <property type="evidence" value="ECO:0007669"/>
    <property type="project" value="InterPro"/>
</dbReference>
<reference evidence="20" key="3">
    <citation type="submission" date="2025-09" db="UniProtKB">
        <authorList>
            <consortium name="Ensembl"/>
        </authorList>
    </citation>
    <scope>IDENTIFICATION</scope>
</reference>
<keyword evidence="5" id="KW-0645">Protease</keyword>
<keyword evidence="4" id="KW-0963">Cytoplasm</keyword>
<evidence type="ECO:0000256" key="10">
    <source>
        <dbReference type="ARBA" id="ARBA00023145"/>
    </source>
</evidence>
<gene>
    <name evidence="20" type="primary">CASP6</name>
</gene>
<evidence type="ECO:0000256" key="14">
    <source>
        <dbReference type="ARBA" id="ARBA00029486"/>
    </source>
</evidence>
<keyword evidence="21" id="KW-1185">Reference proteome</keyword>
<proteinExistence type="inferred from homology"/>
<dbReference type="InterPro" id="IPR002138">
    <property type="entry name" value="Pept_C14_p10"/>
</dbReference>
<dbReference type="AlphaFoldDB" id="A0A671WS44"/>
<dbReference type="InParanoid" id="A0A671WS44"/>
<evidence type="ECO:0000256" key="2">
    <source>
        <dbReference type="ARBA" id="ARBA00004496"/>
    </source>
</evidence>
<dbReference type="GO" id="GO:0005634">
    <property type="term" value="C:nucleus"/>
    <property type="evidence" value="ECO:0007669"/>
    <property type="project" value="UniProtKB-SubCell"/>
</dbReference>